<dbReference type="AlphaFoldDB" id="A0A1I6IFF0"/>
<sequence>MGRLLATAAAILAALLMLVALALAANGNLMIAGLSFLGASLVIYFRETTLVDD</sequence>
<evidence type="ECO:0000313" key="1">
    <source>
        <dbReference type="EMBL" id="SFR65428.1"/>
    </source>
</evidence>
<reference evidence="2" key="1">
    <citation type="submission" date="2016-10" db="EMBL/GenBank/DDBJ databases">
        <authorList>
            <person name="Varghese N."/>
            <person name="Submissions S."/>
        </authorList>
    </citation>
    <scope>NUCLEOTIDE SEQUENCE [LARGE SCALE GENOMIC DNA]</scope>
    <source>
        <strain evidence="2">CGMCC 1.8711</strain>
    </source>
</reference>
<gene>
    <name evidence="1" type="ORF">SAMN04488124_3188</name>
</gene>
<evidence type="ECO:0000313" key="2">
    <source>
        <dbReference type="Proteomes" id="UP000243250"/>
    </source>
</evidence>
<protein>
    <submittedName>
        <fullName evidence="1">Uncharacterized protein</fullName>
    </submittedName>
</protein>
<dbReference type="EMBL" id="FOYS01000005">
    <property type="protein sequence ID" value="SFR65428.1"/>
    <property type="molecule type" value="Genomic_DNA"/>
</dbReference>
<name>A0A1I6IFF0_9EURY</name>
<organism evidence="1 2">
    <name type="scientific">Halogeometricum limi</name>
    <dbReference type="NCBI Taxonomy" id="555875"/>
    <lineage>
        <taxon>Archaea</taxon>
        <taxon>Methanobacteriati</taxon>
        <taxon>Methanobacteriota</taxon>
        <taxon>Stenosarchaea group</taxon>
        <taxon>Halobacteria</taxon>
        <taxon>Halobacteriales</taxon>
        <taxon>Haloferacaceae</taxon>
        <taxon>Halogeometricum</taxon>
    </lineage>
</organism>
<dbReference type="RefSeq" id="WP_175501577.1">
    <property type="nucleotide sequence ID" value="NZ_FOYS01000005.1"/>
</dbReference>
<proteinExistence type="predicted"/>
<accession>A0A1I6IFF0</accession>
<dbReference type="Proteomes" id="UP000243250">
    <property type="component" value="Unassembled WGS sequence"/>
</dbReference>
<keyword evidence="2" id="KW-1185">Reference proteome</keyword>